<accession>A0AAU7NLC7</accession>
<dbReference type="RefSeq" id="WP_256891501.1">
    <property type="nucleotide sequence ID" value="NZ_CP157400.1"/>
</dbReference>
<evidence type="ECO:0008006" key="2">
    <source>
        <dbReference type="Google" id="ProtNLM"/>
    </source>
</evidence>
<reference evidence="1" key="1">
    <citation type="submission" date="2014-02" db="EMBL/GenBank/DDBJ databases">
        <authorList>
            <person name="Zhao D."/>
            <person name="Dong X."/>
            <person name="Li Y."/>
            <person name="Lv L."/>
            <person name="Zhao D."/>
            <person name="Gao Y."/>
            <person name="Wang Y."/>
            <person name="Li Y."/>
        </authorList>
    </citation>
    <scope>NUCLEOTIDE SEQUENCE</scope>
    <source>
        <strain evidence="1">CGMCC 7049</strain>
    </source>
</reference>
<protein>
    <recommendedName>
        <fullName evidence="2">SAF domain-containing protein</fullName>
    </recommendedName>
</protein>
<reference evidence="1" key="2">
    <citation type="submission" date="2024-05" db="EMBL/GenBank/DDBJ databases">
        <authorList>
            <person name="Chen H."/>
        </authorList>
    </citation>
    <scope>NUCLEOTIDE SEQUENCE</scope>
    <source>
        <strain evidence="1">CGMCC 7049</strain>
    </source>
</reference>
<gene>
    <name evidence="1" type="ORF">BB06_00460</name>
</gene>
<sequence>MKVARIISDTELAITLDESSNIEVGNKLQIMDLESDPIIDPDTNEVIGGIPIPKDTVKVTQVFDKFCIAEKQNKATFGSHSNAFNLMVKGNGPLMVSSISGINGKSLNIDRNQIKPKKYNSTSELPIQIGDYVQLKN</sequence>
<proteinExistence type="predicted"/>
<evidence type="ECO:0000313" key="1">
    <source>
        <dbReference type="EMBL" id="XBS08464.1"/>
    </source>
</evidence>
<name>A0AAU7NLC7_PEDPE</name>
<organism evidence="1">
    <name type="scientific">Pediococcus pentosaceus CGMCC 7049</name>
    <dbReference type="NCBI Taxonomy" id="1460385"/>
    <lineage>
        <taxon>Bacteria</taxon>
        <taxon>Bacillati</taxon>
        <taxon>Bacillota</taxon>
        <taxon>Bacilli</taxon>
        <taxon>Lactobacillales</taxon>
        <taxon>Lactobacillaceae</taxon>
        <taxon>Pediococcus</taxon>
    </lineage>
</organism>
<dbReference type="AlphaFoldDB" id="A0AAU7NLC7"/>
<dbReference type="EMBL" id="CP157400">
    <property type="protein sequence ID" value="XBS08464.1"/>
    <property type="molecule type" value="Genomic_DNA"/>
</dbReference>